<name>A0ABQ0QG45_9PROT</name>
<keyword evidence="3" id="KW-1015">Disulfide bond</keyword>
<dbReference type="Proteomes" id="UP001062443">
    <property type="component" value="Unassembled WGS sequence"/>
</dbReference>
<comment type="caution">
    <text evidence="6">The sequence shown here is derived from an EMBL/GenBank/DDBJ whole genome shotgun (WGS) entry which is preliminary data.</text>
</comment>
<dbReference type="Pfam" id="PF14561">
    <property type="entry name" value="TPR_20"/>
    <property type="match status" value="1"/>
</dbReference>
<accession>A0ABQ0QG45</accession>
<dbReference type="Pfam" id="PF14559">
    <property type="entry name" value="TPR_19"/>
    <property type="match status" value="1"/>
</dbReference>
<dbReference type="PROSITE" id="PS00194">
    <property type="entry name" value="THIOREDOXIN_1"/>
    <property type="match status" value="1"/>
</dbReference>
<evidence type="ECO:0000259" key="5">
    <source>
        <dbReference type="PROSITE" id="PS51352"/>
    </source>
</evidence>
<evidence type="ECO:0000256" key="3">
    <source>
        <dbReference type="ARBA" id="ARBA00023157"/>
    </source>
</evidence>
<evidence type="ECO:0000313" key="7">
    <source>
        <dbReference type="Proteomes" id="UP001062443"/>
    </source>
</evidence>
<gene>
    <name evidence="6" type="ORF">AA106556_0131</name>
</gene>
<evidence type="ECO:0000313" key="6">
    <source>
        <dbReference type="EMBL" id="GBR43547.1"/>
    </source>
</evidence>
<keyword evidence="2" id="KW-0249">Electron transport</keyword>
<sequence>MSNFNEPLIGQATANAAAKIIIDTDQKNFMADVIEASNELPILVDFWAPWCGPCRQFTPVLEKVVQAAQGRVRLVKLDIEANQSLAAQLSQMGLPLQSIPLVVAFWKGQVLDAVQGAQSETAVRRFVETVLKESGGAMPAAEMLSAGKKALLENLPAEAAGLFGAVLETESENPDAWGGMIRALIALGETEAAEDASSQIPSKLDTHPEITGARSALALHKEGAQAAPQLDELRQKAITAPEDFNLRMELAAALNAAGHRADAAETLLSIIRTDRDWNDGAARAELLRFFEAWGHTDPDTLAARRKLSAVLFS</sequence>
<proteinExistence type="predicted"/>
<dbReference type="CDD" id="cd02956">
    <property type="entry name" value="ybbN"/>
    <property type="match status" value="1"/>
</dbReference>
<dbReference type="PROSITE" id="PS51352">
    <property type="entry name" value="THIOREDOXIN_2"/>
    <property type="match status" value="1"/>
</dbReference>
<keyword evidence="7" id="KW-1185">Reference proteome</keyword>
<dbReference type="Gene3D" id="3.40.30.10">
    <property type="entry name" value="Glutaredoxin"/>
    <property type="match status" value="1"/>
</dbReference>
<reference evidence="6" key="1">
    <citation type="submission" date="2013-04" db="EMBL/GenBank/DDBJ databases">
        <title>The genome sequencing project of 58 acetic acid bacteria.</title>
        <authorList>
            <person name="Okamoto-Kainuma A."/>
            <person name="Ishikawa M."/>
            <person name="Umino S."/>
            <person name="Koizumi Y."/>
            <person name="Shiwa Y."/>
            <person name="Yoshikawa H."/>
            <person name="Matsutani M."/>
            <person name="Matsushita K."/>
        </authorList>
    </citation>
    <scope>NUCLEOTIDE SEQUENCE</scope>
    <source>
        <strain evidence="6">NBRC 106556</strain>
    </source>
</reference>
<dbReference type="InterPro" id="IPR017937">
    <property type="entry name" value="Thioredoxin_CS"/>
</dbReference>
<evidence type="ECO:0000256" key="4">
    <source>
        <dbReference type="ARBA" id="ARBA00023284"/>
    </source>
</evidence>
<evidence type="ECO:0000256" key="1">
    <source>
        <dbReference type="ARBA" id="ARBA00022448"/>
    </source>
</evidence>
<dbReference type="Pfam" id="PF00085">
    <property type="entry name" value="Thioredoxin"/>
    <property type="match status" value="1"/>
</dbReference>
<dbReference type="InterPro" id="IPR036249">
    <property type="entry name" value="Thioredoxin-like_sf"/>
</dbReference>
<dbReference type="PANTHER" id="PTHR45663:SF11">
    <property type="entry name" value="GEO12009P1"/>
    <property type="match status" value="1"/>
</dbReference>
<protein>
    <submittedName>
        <fullName evidence="6">Thioredoxin</fullName>
    </submittedName>
</protein>
<dbReference type="InterPro" id="IPR013766">
    <property type="entry name" value="Thioredoxin_domain"/>
</dbReference>
<dbReference type="InterPro" id="IPR011990">
    <property type="entry name" value="TPR-like_helical_dom_sf"/>
</dbReference>
<dbReference type="PANTHER" id="PTHR45663">
    <property type="entry name" value="GEO12009P1"/>
    <property type="match status" value="1"/>
</dbReference>
<feature type="domain" description="Thioredoxin" evidence="5">
    <location>
        <begin position="7"/>
        <end position="132"/>
    </location>
</feature>
<evidence type="ECO:0000256" key="2">
    <source>
        <dbReference type="ARBA" id="ARBA00022982"/>
    </source>
</evidence>
<dbReference type="EMBL" id="BAQB01000001">
    <property type="protein sequence ID" value="GBR43547.1"/>
    <property type="molecule type" value="Genomic_DNA"/>
</dbReference>
<dbReference type="SUPFAM" id="SSF48452">
    <property type="entry name" value="TPR-like"/>
    <property type="match status" value="1"/>
</dbReference>
<keyword evidence="4" id="KW-0676">Redox-active center</keyword>
<dbReference type="RefSeq" id="WP_068167626.1">
    <property type="nucleotide sequence ID" value="NZ_BAQB01000001.1"/>
</dbReference>
<organism evidence="6 7">
    <name type="scientific">Neokomagataea tanensis NBRC 106556</name>
    <dbReference type="NCBI Taxonomy" id="1223519"/>
    <lineage>
        <taxon>Bacteria</taxon>
        <taxon>Pseudomonadati</taxon>
        <taxon>Pseudomonadota</taxon>
        <taxon>Alphaproteobacteria</taxon>
        <taxon>Acetobacterales</taxon>
        <taxon>Acetobacteraceae</taxon>
        <taxon>Neokomagataea</taxon>
    </lineage>
</organism>
<dbReference type="Gene3D" id="1.25.40.10">
    <property type="entry name" value="Tetratricopeptide repeat domain"/>
    <property type="match status" value="1"/>
</dbReference>
<keyword evidence="1" id="KW-0813">Transport</keyword>
<dbReference type="SUPFAM" id="SSF52833">
    <property type="entry name" value="Thioredoxin-like"/>
    <property type="match status" value="1"/>
</dbReference>